<dbReference type="SMART" id="SM00248">
    <property type="entry name" value="ANK"/>
    <property type="match status" value="4"/>
</dbReference>
<sequence>MLRAKSNAFITKTRKAMVAPGDVVAQQQKILEEVEIFAAVKSNNISRALSQLRACPDDYHRRDTVGATPLHIAFLYQHVELGQTLVLTDLARATAVYEGSSPDDPSPYQGENILHIAIVQRNFGLIQWLATTVPDLLDAETTGDFFAPSKPCYFGGTPLLFALASRQLVAAACILEVAHAQPPDSKAYKTTIFMADSYGNNALHLAVVHNAPDVFDFAIAHAIRRLWQPDDAPLPTLAVFLKTAQGDMADIFVRFLRRPNHEGLTPLALAAALGRREMFEHMLRATTTIAWVYGPITAKMLPLQELEEKCYTQSRIKTALECLCSSADLTACMPPHLRHKVLTARLNMLGIYEVKTLLDKKWKFVGRPMFFRACVRHVCFLIWIAVSTLLTPHYRGSVMAAMARNGAQTVCHIILEFGVVLVALYEFGIEIRRLVGGVQDYLNETGAAKLDNILGLTFGMAITCAIFCRLAGAFEVEDLFVGFACLNQFLYMFFFMMGFRCTGPFVVMLLRMLTQDFFRFAAVYVWILLGVSMNLYVILDDRNGFDHLVTRTKALLLAAFCNTFDYAVYEASDLSFVAQCLIVTYLVVVVIVLLNLLIAMMGNTYDNILEASEQRWYAERVNIMCSMEQTLNVRQVRENRKKYAVELVKAMAMEPAPVRPRRQSLVKILAELKHAKHAMDTSDGERFLQVELVCNDKWLEDDPTLAPVLADPAQAKLPPILDNDGDDSDDEPQRTRTEPTEAEDRNVHVAKMLDALEASVNELAHEPTKRVPLAPLTPRRQAQIDHIQGTLADLRAMLQKTTAAHA</sequence>
<feature type="transmembrane region" description="Helical" evidence="10">
    <location>
        <begin position="489"/>
        <end position="510"/>
    </location>
</feature>
<accession>T0RTY6</accession>
<organism evidence="11 12">
    <name type="scientific">Saprolegnia diclina (strain VS20)</name>
    <dbReference type="NCBI Taxonomy" id="1156394"/>
    <lineage>
        <taxon>Eukaryota</taxon>
        <taxon>Sar</taxon>
        <taxon>Stramenopiles</taxon>
        <taxon>Oomycota</taxon>
        <taxon>Saprolegniomycetes</taxon>
        <taxon>Saprolegniales</taxon>
        <taxon>Saprolegniaceae</taxon>
        <taxon>Saprolegnia</taxon>
    </lineage>
</organism>
<keyword evidence="10" id="KW-0812">Transmembrane</keyword>
<evidence type="ECO:0000313" key="12">
    <source>
        <dbReference type="Proteomes" id="UP000030762"/>
    </source>
</evidence>
<feature type="transmembrane region" description="Helical" evidence="10">
    <location>
        <begin position="406"/>
        <end position="425"/>
    </location>
</feature>
<keyword evidence="10" id="KW-0472">Membrane</keyword>
<dbReference type="GO" id="GO:0005216">
    <property type="term" value="F:monoatomic ion channel activity"/>
    <property type="evidence" value="ECO:0007669"/>
    <property type="project" value="InterPro"/>
</dbReference>
<gene>
    <name evidence="11" type="ORF">SDRG_08533</name>
</gene>
<dbReference type="PANTHER" id="PTHR10582:SF2">
    <property type="entry name" value="INACTIVE"/>
    <property type="match status" value="1"/>
</dbReference>
<keyword evidence="2" id="KW-0813">Transport</keyword>
<keyword evidence="5" id="KW-0677">Repeat</keyword>
<evidence type="ECO:0000256" key="9">
    <source>
        <dbReference type="SAM" id="MobiDB-lite"/>
    </source>
</evidence>
<evidence type="ECO:0000256" key="6">
    <source>
        <dbReference type="ARBA" id="ARBA00022837"/>
    </source>
</evidence>
<keyword evidence="7" id="KW-0406">Ion transport</keyword>
<protein>
    <recommendedName>
        <fullName evidence="13">Ion transport domain-containing protein</fullName>
    </recommendedName>
</protein>
<keyword evidence="8" id="KW-0407">Ion channel</keyword>
<dbReference type="InterPro" id="IPR024862">
    <property type="entry name" value="TRPV"/>
</dbReference>
<dbReference type="SUPFAM" id="SSF48403">
    <property type="entry name" value="Ankyrin repeat"/>
    <property type="match status" value="1"/>
</dbReference>
<dbReference type="Gene3D" id="1.25.40.20">
    <property type="entry name" value="Ankyrin repeat-containing domain"/>
    <property type="match status" value="1"/>
</dbReference>
<evidence type="ECO:0000256" key="4">
    <source>
        <dbReference type="ARBA" id="ARBA00022568"/>
    </source>
</evidence>
<evidence type="ECO:0000313" key="11">
    <source>
        <dbReference type="EMBL" id="EQC33852.1"/>
    </source>
</evidence>
<feature type="transmembrane region" description="Helical" evidence="10">
    <location>
        <begin position="517"/>
        <end position="539"/>
    </location>
</feature>
<dbReference type="InParanoid" id="T0RTY6"/>
<dbReference type="OMA" id="LCLWNKF"/>
<dbReference type="VEuPathDB" id="FungiDB:SDRG_08533"/>
<keyword evidence="10" id="KW-1133">Transmembrane helix</keyword>
<evidence type="ECO:0000256" key="1">
    <source>
        <dbReference type="ARBA" id="ARBA00004651"/>
    </source>
</evidence>
<feature type="compositionally biased region" description="Basic and acidic residues" evidence="9">
    <location>
        <begin position="731"/>
        <end position="744"/>
    </location>
</feature>
<keyword evidence="3" id="KW-1003">Cell membrane</keyword>
<proteinExistence type="predicted"/>
<dbReference type="RefSeq" id="XP_008612647.1">
    <property type="nucleotide sequence ID" value="XM_008614425.1"/>
</dbReference>
<dbReference type="InterPro" id="IPR002110">
    <property type="entry name" value="Ankyrin_rpt"/>
</dbReference>
<dbReference type="STRING" id="1156394.T0RTY6"/>
<dbReference type="OrthoDB" id="533508at2759"/>
<feature type="region of interest" description="Disordered" evidence="9">
    <location>
        <begin position="711"/>
        <end position="744"/>
    </location>
</feature>
<evidence type="ECO:0000256" key="5">
    <source>
        <dbReference type="ARBA" id="ARBA00022737"/>
    </source>
</evidence>
<evidence type="ECO:0000256" key="3">
    <source>
        <dbReference type="ARBA" id="ARBA00022475"/>
    </source>
</evidence>
<keyword evidence="12" id="KW-1185">Reference proteome</keyword>
<dbReference type="GeneID" id="19949260"/>
<dbReference type="GO" id="GO:0005886">
    <property type="term" value="C:plasma membrane"/>
    <property type="evidence" value="ECO:0007669"/>
    <property type="project" value="UniProtKB-SubCell"/>
</dbReference>
<evidence type="ECO:0000256" key="7">
    <source>
        <dbReference type="ARBA" id="ARBA00023065"/>
    </source>
</evidence>
<dbReference type="GO" id="GO:0098703">
    <property type="term" value="P:calcium ion import across plasma membrane"/>
    <property type="evidence" value="ECO:0007669"/>
    <property type="project" value="TreeGrafter"/>
</dbReference>
<keyword evidence="4" id="KW-0109">Calcium transport</keyword>
<reference evidence="11 12" key="1">
    <citation type="submission" date="2012-04" db="EMBL/GenBank/DDBJ databases">
        <title>The Genome Sequence of Saprolegnia declina VS20.</title>
        <authorList>
            <consortium name="The Broad Institute Genome Sequencing Platform"/>
            <person name="Russ C."/>
            <person name="Nusbaum C."/>
            <person name="Tyler B."/>
            <person name="van West P."/>
            <person name="Dieguez-Uribeondo J."/>
            <person name="de Bruijn I."/>
            <person name="Tripathy S."/>
            <person name="Jiang R."/>
            <person name="Young S.K."/>
            <person name="Zeng Q."/>
            <person name="Gargeya S."/>
            <person name="Fitzgerald M."/>
            <person name="Haas B."/>
            <person name="Abouelleil A."/>
            <person name="Alvarado L."/>
            <person name="Arachchi H.M."/>
            <person name="Berlin A."/>
            <person name="Chapman S.B."/>
            <person name="Goldberg J."/>
            <person name="Griggs A."/>
            <person name="Gujja S."/>
            <person name="Hansen M."/>
            <person name="Howarth C."/>
            <person name="Imamovic A."/>
            <person name="Larimer J."/>
            <person name="McCowen C."/>
            <person name="Montmayeur A."/>
            <person name="Murphy C."/>
            <person name="Neiman D."/>
            <person name="Pearson M."/>
            <person name="Priest M."/>
            <person name="Roberts A."/>
            <person name="Saif S."/>
            <person name="Shea T."/>
            <person name="Sisk P."/>
            <person name="Sykes S."/>
            <person name="Wortman J."/>
            <person name="Nusbaum C."/>
            <person name="Birren B."/>
        </authorList>
    </citation>
    <scope>NUCLEOTIDE SEQUENCE [LARGE SCALE GENOMIC DNA]</scope>
    <source>
        <strain evidence="11 12">VS20</strain>
    </source>
</reference>
<name>T0RTY6_SAPDV</name>
<keyword evidence="6" id="KW-0106">Calcium</keyword>
<evidence type="ECO:0000256" key="10">
    <source>
        <dbReference type="SAM" id="Phobius"/>
    </source>
</evidence>
<feature type="transmembrane region" description="Helical" evidence="10">
    <location>
        <begin position="453"/>
        <end position="474"/>
    </location>
</feature>
<dbReference type="EMBL" id="JH767157">
    <property type="protein sequence ID" value="EQC33852.1"/>
    <property type="molecule type" value="Genomic_DNA"/>
</dbReference>
<dbReference type="Proteomes" id="UP000030762">
    <property type="component" value="Unassembled WGS sequence"/>
</dbReference>
<feature type="transmembrane region" description="Helical" evidence="10">
    <location>
        <begin position="576"/>
        <end position="598"/>
    </location>
</feature>
<evidence type="ECO:0000256" key="8">
    <source>
        <dbReference type="ARBA" id="ARBA00023303"/>
    </source>
</evidence>
<dbReference type="PANTHER" id="PTHR10582">
    <property type="entry name" value="TRANSIENT RECEPTOR POTENTIAL ION CHANNEL PROTEIN"/>
    <property type="match status" value="1"/>
</dbReference>
<evidence type="ECO:0000256" key="2">
    <source>
        <dbReference type="ARBA" id="ARBA00022448"/>
    </source>
</evidence>
<dbReference type="AlphaFoldDB" id="T0RTY6"/>
<comment type="subcellular location">
    <subcellularLocation>
        <location evidence="1">Cell membrane</location>
        <topology evidence="1">Multi-pass membrane protein</topology>
    </subcellularLocation>
</comment>
<dbReference type="eggNOG" id="KOG3676">
    <property type="taxonomic scope" value="Eukaryota"/>
</dbReference>
<evidence type="ECO:0008006" key="13">
    <source>
        <dbReference type="Google" id="ProtNLM"/>
    </source>
</evidence>
<dbReference type="InterPro" id="IPR036770">
    <property type="entry name" value="Ankyrin_rpt-contain_sf"/>
</dbReference>